<accession>A0A6G1G2X5</accession>
<sequence>MSPRSEILLPLYIYPTSGAWNPLHQVILAYPAVRFTVVINPASGPGDGPLPDYNYTREIATLNTFDNVRTIGYVATTYGKKSLEAVMQEIDRYANWALLDPALELSGIFLDETPTLYTDANGAYLPMIQTNIKNTVGLGSGLVVHNPGTIPDVRFAAAADVTVLFEQTYDVYVARSANDTVAPATLLFDRERIGAIVHTCPDDLGPQEMKQFVEEVEVKFGWLYLTDLGENYYHNFSTRFLEFVQYV</sequence>
<dbReference type="Proteomes" id="UP000504638">
    <property type="component" value="Unplaced"/>
</dbReference>
<protein>
    <submittedName>
        <fullName evidence="1 3">Cell surface spherulin 4-like protein</fullName>
    </submittedName>
</protein>
<evidence type="ECO:0000313" key="1">
    <source>
        <dbReference type="EMBL" id="KAF1812159.1"/>
    </source>
</evidence>
<dbReference type="PANTHER" id="PTHR35040">
    <property type="match status" value="1"/>
</dbReference>
<dbReference type="AlphaFoldDB" id="A0A6G1G2X5"/>
<dbReference type="OrthoDB" id="5342184at2759"/>
<proteinExistence type="predicted"/>
<dbReference type="RefSeq" id="XP_033533790.1">
    <property type="nucleotide sequence ID" value="XM_033680699.1"/>
</dbReference>
<dbReference type="PANTHER" id="PTHR35040:SF7">
    <property type="entry name" value="FIBRONECTIN TYPE-III DOMAIN-CONTAINING PROTEIN-RELATED"/>
    <property type="match status" value="1"/>
</dbReference>
<reference evidence="3" key="2">
    <citation type="submission" date="2020-04" db="EMBL/GenBank/DDBJ databases">
        <authorList>
            <consortium name="NCBI Genome Project"/>
        </authorList>
    </citation>
    <scope>NUCLEOTIDE SEQUENCE</scope>
    <source>
        <strain evidence="3">CBS 781.70</strain>
    </source>
</reference>
<reference evidence="1 3" key="1">
    <citation type="submission" date="2020-01" db="EMBL/GenBank/DDBJ databases">
        <authorList>
            <consortium name="DOE Joint Genome Institute"/>
            <person name="Haridas S."/>
            <person name="Albert R."/>
            <person name="Binder M."/>
            <person name="Bloem J."/>
            <person name="Labutti K."/>
            <person name="Salamov A."/>
            <person name="Andreopoulos B."/>
            <person name="Baker S.E."/>
            <person name="Barry K."/>
            <person name="Bills G."/>
            <person name="Bluhm B.H."/>
            <person name="Cannon C."/>
            <person name="Castanera R."/>
            <person name="Culley D.E."/>
            <person name="Daum C."/>
            <person name="Ezra D."/>
            <person name="Gonzalez J.B."/>
            <person name="Henrissat B."/>
            <person name="Kuo A."/>
            <person name="Liang C."/>
            <person name="Lipzen A."/>
            <person name="Lutzoni F."/>
            <person name="Magnuson J."/>
            <person name="Mondo S."/>
            <person name="Nolan M."/>
            <person name="Ohm R."/>
            <person name="Pangilinan J."/>
            <person name="Park H.-J."/>
            <person name="Ramirez L."/>
            <person name="Alfaro M."/>
            <person name="Sun H."/>
            <person name="Tritt A."/>
            <person name="Yoshinaga Y."/>
            <person name="Zwiers L.-H."/>
            <person name="Turgeon B.G."/>
            <person name="Goodwin S.B."/>
            <person name="Spatafora J.W."/>
            <person name="Crous P.W."/>
            <person name="Grigoriev I.V."/>
        </authorList>
    </citation>
    <scope>NUCLEOTIDE SEQUENCE</scope>
    <source>
        <strain evidence="1 3">CBS 781.70</strain>
    </source>
</reference>
<evidence type="ECO:0000313" key="2">
    <source>
        <dbReference type="Proteomes" id="UP000504638"/>
    </source>
</evidence>
<dbReference type="Pfam" id="PF12138">
    <property type="entry name" value="Spherulin4"/>
    <property type="match status" value="1"/>
</dbReference>
<dbReference type="InterPro" id="IPR021986">
    <property type="entry name" value="Spherulin4"/>
</dbReference>
<gene>
    <name evidence="1 3" type="ORF">P152DRAFT_466574</name>
</gene>
<evidence type="ECO:0000313" key="3">
    <source>
        <dbReference type="RefSeq" id="XP_033533790.1"/>
    </source>
</evidence>
<reference evidence="3" key="3">
    <citation type="submission" date="2025-04" db="UniProtKB">
        <authorList>
            <consortium name="RefSeq"/>
        </authorList>
    </citation>
    <scope>IDENTIFICATION</scope>
    <source>
        <strain evidence="3">CBS 781.70</strain>
    </source>
</reference>
<name>A0A6G1G2X5_9PEZI</name>
<dbReference type="GeneID" id="54421269"/>
<dbReference type="EMBL" id="ML975158">
    <property type="protein sequence ID" value="KAF1812159.1"/>
    <property type="molecule type" value="Genomic_DNA"/>
</dbReference>
<keyword evidence="2" id="KW-1185">Reference proteome</keyword>
<organism evidence="1">
    <name type="scientific">Eremomyces bilateralis CBS 781.70</name>
    <dbReference type="NCBI Taxonomy" id="1392243"/>
    <lineage>
        <taxon>Eukaryota</taxon>
        <taxon>Fungi</taxon>
        <taxon>Dikarya</taxon>
        <taxon>Ascomycota</taxon>
        <taxon>Pezizomycotina</taxon>
        <taxon>Dothideomycetes</taxon>
        <taxon>Dothideomycetes incertae sedis</taxon>
        <taxon>Eremomycetales</taxon>
        <taxon>Eremomycetaceae</taxon>
        <taxon>Eremomyces</taxon>
    </lineage>
</organism>